<keyword evidence="1" id="KW-0812">Transmembrane</keyword>
<evidence type="ECO:0000256" key="1">
    <source>
        <dbReference type="SAM" id="Phobius"/>
    </source>
</evidence>
<name>A0A1P8DNA3_SALTM</name>
<dbReference type="EMBL" id="DAASNG010000051">
    <property type="protein sequence ID" value="HAE6224382.1"/>
    <property type="molecule type" value="Genomic_DNA"/>
</dbReference>
<dbReference type="AlphaFoldDB" id="A0A1P8DNA3"/>
<organism evidence="2">
    <name type="scientific">Salmonella typhimurium</name>
    <dbReference type="NCBI Taxonomy" id="90371"/>
    <lineage>
        <taxon>Bacteria</taxon>
        <taxon>Pseudomonadati</taxon>
        <taxon>Pseudomonadota</taxon>
        <taxon>Gammaproteobacteria</taxon>
        <taxon>Enterobacterales</taxon>
        <taxon>Enterobacteriaceae</taxon>
        <taxon>Salmonella</taxon>
    </lineage>
</organism>
<keyword evidence="1" id="KW-1133">Transmembrane helix</keyword>
<protein>
    <submittedName>
        <fullName evidence="2">Uncharacterized protein</fullName>
    </submittedName>
</protein>
<evidence type="ECO:0000313" key="2">
    <source>
        <dbReference type="EMBL" id="APU90602.1"/>
    </source>
</evidence>
<evidence type="ECO:0000313" key="3">
    <source>
        <dbReference type="EMBL" id="HAD1035968.1"/>
    </source>
</evidence>
<gene>
    <name evidence="3" type="ORF">G0N85_22310</name>
    <name evidence="4" type="ORF">G4J12_003853</name>
</gene>
<reference evidence="2" key="1">
    <citation type="submission" date="2016-09" db="EMBL/GenBank/DDBJ databases">
        <title>Prevalence and molecular characterization of mcr-1-positive Salmonella strains recovered from animals, food samples and clinical specimens in China.</title>
        <authorList>
            <person name="Cui M."/>
            <person name="Zhang J."/>
            <person name="Zhang C."/>
            <person name="Gu Z."/>
            <person name="Li R."/>
            <person name="Chan E.Wai.-chi."/>
            <person name="Wu C."/>
            <person name="Yan M."/>
            <person name="Xu X."/>
            <person name="Chen S."/>
            <person name="Wu C."/>
        </authorList>
    </citation>
    <scope>NUCLEOTIDE SEQUENCE</scope>
    <source>
        <plasmid evidence="2">pHSSH22-MCR1</plasmid>
    </source>
</reference>
<reference evidence="3" key="2">
    <citation type="journal article" date="2018" name="Genome Biol.">
        <title>SKESA: strategic k-mer extension for scrupulous assemblies.</title>
        <authorList>
            <person name="Souvorov A."/>
            <person name="Agarwala R."/>
            <person name="Lipman D.J."/>
        </authorList>
    </citation>
    <scope>NUCLEOTIDE SEQUENCE</scope>
    <source>
        <strain evidence="4">Salmonella enterica</strain>
        <strain evidence="3">SSI_AA376</strain>
    </source>
</reference>
<accession>A0A1P8DNA3</accession>
<geneLocation type="plasmid" evidence="2">
    <name>pHSSH22-MCR1</name>
</geneLocation>
<feature type="transmembrane region" description="Helical" evidence="1">
    <location>
        <begin position="54"/>
        <end position="75"/>
    </location>
</feature>
<keyword evidence="1" id="KW-0472">Membrane</keyword>
<sequence>MSTWFFLLSITRDNNERERLQHIIDSIFPRWLDWGSSTLMIATMPLLIWSLNGIFFGLCLLFNVLAVCYHLYYLYSLSAFYHGD</sequence>
<keyword evidence="2" id="KW-0614">Plasmid</keyword>
<reference evidence="3" key="3">
    <citation type="submission" date="2019-08" db="EMBL/GenBank/DDBJ databases">
        <authorList>
            <consortium name="NCBI Pathogen Detection Project"/>
        </authorList>
    </citation>
    <scope>NUCLEOTIDE SEQUENCE</scope>
    <source>
        <strain evidence="4">Salmonella enterica</strain>
        <strain evidence="3">SSI_AA376</strain>
    </source>
</reference>
<evidence type="ECO:0000313" key="4">
    <source>
        <dbReference type="EMBL" id="HAE6224382.1"/>
    </source>
</evidence>
<dbReference type="EMBL" id="KX856067">
    <property type="protein sequence ID" value="APU90602.1"/>
    <property type="molecule type" value="Genomic_DNA"/>
</dbReference>
<dbReference type="EMBL" id="DAANQW010000023">
    <property type="protein sequence ID" value="HAD1035968.1"/>
    <property type="molecule type" value="Genomic_DNA"/>
</dbReference>
<proteinExistence type="predicted"/>